<evidence type="ECO:0000256" key="2">
    <source>
        <dbReference type="ARBA" id="ARBA00022679"/>
    </source>
</evidence>
<keyword evidence="4" id="KW-0479">Metal-binding</keyword>
<dbReference type="PANTHER" id="PTHR33571:SF14">
    <property type="entry name" value="PROTEIN ADENYLYLTRANSFERASE MJ0435-RELATED"/>
    <property type="match status" value="1"/>
</dbReference>
<keyword evidence="7" id="KW-0460">Magnesium</keyword>
<keyword evidence="10" id="KW-1185">Reference proteome</keyword>
<protein>
    <recommendedName>
        <fullName evidence="8">Polymerase beta nucleotidyltransferase domain-containing protein</fullName>
    </recommendedName>
</protein>
<gene>
    <name evidence="9" type="ORF">EH55_05410</name>
</gene>
<evidence type="ECO:0000256" key="3">
    <source>
        <dbReference type="ARBA" id="ARBA00022695"/>
    </source>
</evidence>
<dbReference type="CDD" id="cd05403">
    <property type="entry name" value="NT_KNTase_like"/>
    <property type="match status" value="1"/>
</dbReference>
<keyword evidence="5" id="KW-0547">Nucleotide-binding</keyword>
<keyword evidence="3" id="KW-0548">Nucleotidyltransferase</keyword>
<comment type="caution">
    <text evidence="9">The sequence shown here is derived from an EMBL/GenBank/DDBJ whole genome shotgun (WGS) entry which is preliminary data.</text>
</comment>
<evidence type="ECO:0000256" key="7">
    <source>
        <dbReference type="ARBA" id="ARBA00022842"/>
    </source>
</evidence>
<dbReference type="RefSeq" id="WP_037976373.1">
    <property type="nucleotide sequence ID" value="NZ_JMKI01000034.1"/>
</dbReference>
<comment type="cofactor">
    <cofactor evidence="1">
        <name>Mg(2+)</name>
        <dbReference type="ChEBI" id="CHEBI:18420"/>
    </cofactor>
</comment>
<sequence>MVYTIDELREFIEPIARKYRLRAVYLFGSYARNNATDSSDVDILVDREGSVIRSMFDMGGLYADLCDNIGREVDLVTTQTLEQKSTQERMPWFVDNLQKEKVKIYEQR</sequence>
<evidence type="ECO:0000256" key="6">
    <source>
        <dbReference type="ARBA" id="ARBA00022840"/>
    </source>
</evidence>
<evidence type="ECO:0000256" key="1">
    <source>
        <dbReference type="ARBA" id="ARBA00001946"/>
    </source>
</evidence>
<dbReference type="OrthoDB" id="561385at2"/>
<evidence type="ECO:0000256" key="5">
    <source>
        <dbReference type="ARBA" id="ARBA00022741"/>
    </source>
</evidence>
<dbReference type="AlphaFoldDB" id="A0A073IQY4"/>
<dbReference type="Proteomes" id="UP000027665">
    <property type="component" value="Unassembled WGS sequence"/>
</dbReference>
<dbReference type="InterPro" id="IPR052038">
    <property type="entry name" value="Type-VII_TA_antitoxin"/>
</dbReference>
<dbReference type="GO" id="GO:0016779">
    <property type="term" value="F:nucleotidyltransferase activity"/>
    <property type="evidence" value="ECO:0007669"/>
    <property type="project" value="UniProtKB-KW"/>
</dbReference>
<accession>A0A073IQY4</accession>
<dbReference type="STRING" id="2754.EH55_05410"/>
<dbReference type="Gene3D" id="3.30.460.10">
    <property type="entry name" value="Beta Polymerase, domain 2"/>
    <property type="match status" value="1"/>
</dbReference>
<dbReference type="GO" id="GO:0046872">
    <property type="term" value="F:metal ion binding"/>
    <property type="evidence" value="ECO:0007669"/>
    <property type="project" value="UniProtKB-KW"/>
</dbReference>
<dbReference type="Pfam" id="PF18765">
    <property type="entry name" value="Polbeta"/>
    <property type="match status" value="1"/>
</dbReference>
<reference evidence="9 10" key="1">
    <citation type="submission" date="2014-04" db="EMBL/GenBank/DDBJ databases">
        <title>Draft Genome Sequence of Synergistes jonesii.</title>
        <authorList>
            <person name="Coil D.A."/>
            <person name="Eisen J.A."/>
            <person name="Holland-Moritz H.E."/>
        </authorList>
    </citation>
    <scope>NUCLEOTIDE SEQUENCE [LARGE SCALE GENOMIC DNA]</scope>
    <source>
        <strain evidence="9 10">78-1</strain>
    </source>
</reference>
<proteinExistence type="predicted"/>
<evidence type="ECO:0000256" key="4">
    <source>
        <dbReference type="ARBA" id="ARBA00022723"/>
    </source>
</evidence>
<dbReference type="InterPro" id="IPR041633">
    <property type="entry name" value="Polbeta"/>
</dbReference>
<dbReference type="GeneID" id="90983724"/>
<organism evidence="9 10">
    <name type="scientific">Synergistes jonesii</name>
    <dbReference type="NCBI Taxonomy" id="2754"/>
    <lineage>
        <taxon>Bacteria</taxon>
        <taxon>Thermotogati</taxon>
        <taxon>Synergistota</taxon>
        <taxon>Synergistia</taxon>
        <taxon>Synergistales</taxon>
        <taxon>Synergistaceae</taxon>
        <taxon>Synergistes</taxon>
    </lineage>
</organism>
<evidence type="ECO:0000313" key="10">
    <source>
        <dbReference type="Proteomes" id="UP000027665"/>
    </source>
</evidence>
<dbReference type="PANTHER" id="PTHR33571">
    <property type="entry name" value="SSL8005 PROTEIN"/>
    <property type="match status" value="1"/>
</dbReference>
<feature type="domain" description="Polymerase beta nucleotidyltransferase" evidence="8">
    <location>
        <begin position="12"/>
        <end position="81"/>
    </location>
</feature>
<evidence type="ECO:0000313" key="9">
    <source>
        <dbReference type="EMBL" id="KEJ92174.1"/>
    </source>
</evidence>
<dbReference type="InterPro" id="IPR043519">
    <property type="entry name" value="NT_sf"/>
</dbReference>
<name>A0A073IQY4_9BACT</name>
<dbReference type="SUPFAM" id="SSF81301">
    <property type="entry name" value="Nucleotidyltransferase"/>
    <property type="match status" value="1"/>
</dbReference>
<evidence type="ECO:0000259" key="8">
    <source>
        <dbReference type="Pfam" id="PF18765"/>
    </source>
</evidence>
<keyword evidence="2" id="KW-0808">Transferase</keyword>
<keyword evidence="6" id="KW-0067">ATP-binding</keyword>
<dbReference type="eggNOG" id="COG1669">
    <property type="taxonomic scope" value="Bacteria"/>
</dbReference>
<dbReference type="EMBL" id="JMKI01000034">
    <property type="protein sequence ID" value="KEJ92174.1"/>
    <property type="molecule type" value="Genomic_DNA"/>
</dbReference>
<dbReference type="GO" id="GO:0005524">
    <property type="term" value="F:ATP binding"/>
    <property type="evidence" value="ECO:0007669"/>
    <property type="project" value="UniProtKB-KW"/>
</dbReference>